<dbReference type="OMA" id="DFVHLMG"/>
<dbReference type="GO" id="GO:0033615">
    <property type="term" value="P:mitochondrial proton-transporting ATP synthase complex assembly"/>
    <property type="evidence" value="ECO:0007669"/>
    <property type="project" value="TreeGrafter"/>
</dbReference>
<feature type="transmembrane region" description="Helical" evidence="2">
    <location>
        <begin position="21"/>
        <end position="39"/>
    </location>
</feature>
<evidence type="ECO:0000313" key="4">
    <source>
        <dbReference type="Proteomes" id="UP000015104"/>
    </source>
</evidence>
<dbReference type="eggNOG" id="KOG4478">
    <property type="taxonomic scope" value="Eukaryota"/>
</dbReference>
<dbReference type="Proteomes" id="UP000015104">
    <property type="component" value="Unassembled WGS sequence"/>
</dbReference>
<evidence type="ECO:0000256" key="2">
    <source>
        <dbReference type="SAM" id="Phobius"/>
    </source>
</evidence>
<dbReference type="AlphaFoldDB" id="T1KBQ8"/>
<reference evidence="4" key="1">
    <citation type="submission" date="2011-08" db="EMBL/GenBank/DDBJ databases">
        <authorList>
            <person name="Rombauts S."/>
        </authorList>
    </citation>
    <scope>NUCLEOTIDE SEQUENCE</scope>
    <source>
        <strain evidence="4">London</strain>
    </source>
</reference>
<dbReference type="PANTHER" id="PTHR13281">
    <property type="entry name" value="TRANSMEMBRANE PROTEIN 70, MITOCHONDRIAL"/>
    <property type="match status" value="1"/>
</dbReference>
<name>T1KBQ8_TETUR</name>
<dbReference type="InterPro" id="IPR045325">
    <property type="entry name" value="TMEM70/TMEM186/TMEM223"/>
</dbReference>
<keyword evidence="2" id="KW-0812">Transmembrane</keyword>
<dbReference type="EnsemblMetazoa" id="tetur08g04940.1">
    <property type="protein sequence ID" value="tetur08g04940.1"/>
    <property type="gene ID" value="tetur08g04940"/>
</dbReference>
<organism evidence="3 4">
    <name type="scientific">Tetranychus urticae</name>
    <name type="common">Two-spotted spider mite</name>
    <dbReference type="NCBI Taxonomy" id="32264"/>
    <lineage>
        <taxon>Eukaryota</taxon>
        <taxon>Metazoa</taxon>
        <taxon>Ecdysozoa</taxon>
        <taxon>Arthropoda</taxon>
        <taxon>Chelicerata</taxon>
        <taxon>Arachnida</taxon>
        <taxon>Acari</taxon>
        <taxon>Acariformes</taxon>
        <taxon>Trombidiformes</taxon>
        <taxon>Prostigmata</taxon>
        <taxon>Eleutherengona</taxon>
        <taxon>Raphignathae</taxon>
        <taxon>Tetranychoidea</taxon>
        <taxon>Tetranychidae</taxon>
        <taxon>Tetranychus</taxon>
    </lineage>
</organism>
<dbReference type="STRING" id="32264.T1KBQ8"/>
<evidence type="ECO:0008006" key="5">
    <source>
        <dbReference type="Google" id="ProtNLM"/>
    </source>
</evidence>
<evidence type="ECO:0000313" key="3">
    <source>
        <dbReference type="EnsemblMetazoa" id="tetur08g04940.1"/>
    </source>
</evidence>
<keyword evidence="4" id="KW-1185">Reference proteome</keyword>
<dbReference type="InterPro" id="IPR009724">
    <property type="entry name" value="TMEM70"/>
</dbReference>
<dbReference type="KEGG" id="tut:107362645"/>
<dbReference type="HOGENOM" id="CLU_096509_1_1_1"/>
<evidence type="ECO:0000256" key="1">
    <source>
        <dbReference type="ARBA" id="ARBA00005280"/>
    </source>
</evidence>
<gene>
    <name evidence="3" type="primary">107362645</name>
</gene>
<proteinExistence type="inferred from homology"/>
<protein>
    <recommendedName>
        <fullName evidence="5">Transmembrane protein 70 homolog, mitochondrial</fullName>
    </recommendedName>
</protein>
<sequence length="147" mass="16444">MASQRLIYEGPLVSKIKSIKLLSLSTSIAGFAAQMYIYRKSSQEGSKISKLTLVISSTMVLAFSLTPLLLNSITKRYVYQLYFNSSSKSFTAYTLNFLNQPVKTQFTKSTLELAPVASPFTTILVNKKPLFVDLKEIKDPEALELFV</sequence>
<keyword evidence="2" id="KW-0472">Membrane</keyword>
<dbReference type="EMBL" id="CAEY01001954">
    <property type="status" value="NOT_ANNOTATED_CDS"/>
    <property type="molecule type" value="Genomic_DNA"/>
</dbReference>
<keyword evidence="2" id="KW-1133">Transmembrane helix</keyword>
<comment type="similarity">
    <text evidence="1">Belongs to the TMEM70 family.</text>
</comment>
<dbReference type="OrthoDB" id="156886at2759"/>
<reference evidence="3" key="2">
    <citation type="submission" date="2015-06" db="UniProtKB">
        <authorList>
            <consortium name="EnsemblMetazoa"/>
        </authorList>
    </citation>
    <scope>IDENTIFICATION</scope>
</reference>
<feature type="transmembrane region" description="Helical" evidence="2">
    <location>
        <begin position="51"/>
        <end position="70"/>
    </location>
</feature>
<accession>T1KBQ8</accession>
<dbReference type="GO" id="GO:0031966">
    <property type="term" value="C:mitochondrial membrane"/>
    <property type="evidence" value="ECO:0007669"/>
    <property type="project" value="TreeGrafter"/>
</dbReference>
<dbReference type="PANTHER" id="PTHR13281:SF0">
    <property type="entry name" value="TRANSMEMBRANE PROTEIN 70, MITOCHONDRIAL"/>
    <property type="match status" value="1"/>
</dbReference>
<dbReference type="Pfam" id="PF06979">
    <property type="entry name" value="TMEM70"/>
    <property type="match status" value="1"/>
</dbReference>